<organism evidence="2 3">
    <name type="scientific">Daejeonella lutea</name>
    <dbReference type="NCBI Taxonomy" id="572036"/>
    <lineage>
        <taxon>Bacteria</taxon>
        <taxon>Pseudomonadati</taxon>
        <taxon>Bacteroidota</taxon>
        <taxon>Sphingobacteriia</taxon>
        <taxon>Sphingobacteriales</taxon>
        <taxon>Sphingobacteriaceae</taxon>
        <taxon>Daejeonella</taxon>
    </lineage>
</organism>
<sequence length="156" mass="17770">MYSKESFYNVALHLLSLLLVMGLSKELLLHEITFKTSRSGGKGGQNVNKVSSKVELNINISSSSIFTESQKFRIVEKLSNRINSDGILQIVTEESRSQLKNKERSVEKLIWLLTNALREVKLRKATKPGKAVVEKRLKLKQATSLKKINRRNNSWD</sequence>
<dbReference type="GO" id="GO:0003747">
    <property type="term" value="F:translation release factor activity"/>
    <property type="evidence" value="ECO:0007669"/>
    <property type="project" value="InterPro"/>
</dbReference>
<keyword evidence="3" id="KW-1185">Reference proteome</keyword>
<proteinExistence type="predicted"/>
<name>A0A1T5A2A6_9SPHI</name>
<dbReference type="Gene3D" id="3.30.160.20">
    <property type="match status" value="1"/>
</dbReference>
<gene>
    <name evidence="2" type="ORF">SAMN05661099_0218</name>
</gene>
<evidence type="ECO:0000313" key="3">
    <source>
        <dbReference type="Proteomes" id="UP000189981"/>
    </source>
</evidence>
<dbReference type="GO" id="GO:0004045">
    <property type="term" value="F:peptidyl-tRNA hydrolase activity"/>
    <property type="evidence" value="ECO:0007669"/>
    <property type="project" value="TreeGrafter"/>
</dbReference>
<dbReference type="AlphaFoldDB" id="A0A1T5A2A6"/>
<evidence type="ECO:0000259" key="1">
    <source>
        <dbReference type="PROSITE" id="PS00745"/>
    </source>
</evidence>
<dbReference type="NCBIfam" id="NF006718">
    <property type="entry name" value="PRK09256.1"/>
    <property type="match status" value="1"/>
</dbReference>
<protein>
    <submittedName>
        <fullName evidence="2">Ribosome-associated protein</fullName>
    </submittedName>
</protein>
<dbReference type="PANTHER" id="PTHR47814:SF1">
    <property type="entry name" value="PEPTIDYL-TRNA HYDROLASE ARFB"/>
    <property type="match status" value="1"/>
</dbReference>
<dbReference type="GO" id="GO:0043022">
    <property type="term" value="F:ribosome binding"/>
    <property type="evidence" value="ECO:0007669"/>
    <property type="project" value="TreeGrafter"/>
</dbReference>
<dbReference type="EMBL" id="FUYR01000001">
    <property type="protein sequence ID" value="SKB28919.1"/>
    <property type="molecule type" value="Genomic_DNA"/>
</dbReference>
<dbReference type="GO" id="GO:0072344">
    <property type="term" value="P:rescue of stalled ribosome"/>
    <property type="evidence" value="ECO:0007669"/>
    <property type="project" value="TreeGrafter"/>
</dbReference>
<dbReference type="InterPro" id="IPR000352">
    <property type="entry name" value="Pep_chain_release_fac_I"/>
</dbReference>
<dbReference type="STRING" id="572036.SAMN05661099_0218"/>
<evidence type="ECO:0000313" key="2">
    <source>
        <dbReference type="EMBL" id="SKB28919.1"/>
    </source>
</evidence>
<reference evidence="3" key="1">
    <citation type="submission" date="2017-02" db="EMBL/GenBank/DDBJ databases">
        <authorList>
            <person name="Varghese N."/>
            <person name="Submissions S."/>
        </authorList>
    </citation>
    <scope>NUCLEOTIDE SEQUENCE [LARGE SCALE GENOMIC DNA]</scope>
    <source>
        <strain evidence="3">DSM 22385</strain>
    </source>
</reference>
<accession>A0A1T5A2A6</accession>
<feature type="domain" description="Prokaryotic-type class I peptide chain release factors" evidence="1">
    <location>
        <begin position="38"/>
        <end position="54"/>
    </location>
</feature>
<dbReference type="Pfam" id="PF00472">
    <property type="entry name" value="RF-1"/>
    <property type="match status" value="1"/>
</dbReference>
<dbReference type="SUPFAM" id="SSF110916">
    <property type="entry name" value="Peptidyl-tRNA hydrolase domain-like"/>
    <property type="match status" value="1"/>
</dbReference>
<dbReference type="Proteomes" id="UP000189981">
    <property type="component" value="Unassembled WGS sequence"/>
</dbReference>
<dbReference type="PROSITE" id="PS00745">
    <property type="entry name" value="RF_PROK_I"/>
    <property type="match status" value="1"/>
</dbReference>
<dbReference type="PANTHER" id="PTHR47814">
    <property type="entry name" value="PEPTIDYL-TRNA HYDROLASE ARFB"/>
    <property type="match status" value="1"/>
</dbReference>